<dbReference type="AlphaFoldDB" id="A0A1F5EQJ4"/>
<reference evidence="5 6" key="1">
    <citation type="journal article" date="2016" name="Nat. Commun.">
        <title>Thousands of microbial genomes shed light on interconnected biogeochemical processes in an aquifer system.</title>
        <authorList>
            <person name="Anantharaman K."/>
            <person name="Brown C.T."/>
            <person name="Hug L.A."/>
            <person name="Sharon I."/>
            <person name="Castelle C.J."/>
            <person name="Probst A.J."/>
            <person name="Thomas B.C."/>
            <person name="Singh A."/>
            <person name="Wilkins M.J."/>
            <person name="Karaoz U."/>
            <person name="Brodie E.L."/>
            <person name="Williams K.H."/>
            <person name="Hubbard S.S."/>
            <person name="Banfield J.F."/>
        </authorList>
    </citation>
    <scope>NUCLEOTIDE SEQUENCE [LARGE SCALE GENOMIC DNA]</scope>
</reference>
<feature type="active site" description="Tele-AMP-histidine intermediate" evidence="1">
    <location>
        <position position="97"/>
    </location>
</feature>
<proteinExistence type="predicted"/>
<evidence type="ECO:0000256" key="3">
    <source>
        <dbReference type="PROSITE-ProRule" id="PRU00464"/>
    </source>
</evidence>
<dbReference type="EMBL" id="MFAA01000001">
    <property type="protein sequence ID" value="OGD69673.1"/>
    <property type="molecule type" value="Genomic_DNA"/>
</dbReference>
<organism evidence="5 6">
    <name type="scientific">Candidatus Campbellbacteria bacterium RIFCSPHIGHO2_12_FULL_35_10</name>
    <dbReference type="NCBI Taxonomy" id="1797578"/>
    <lineage>
        <taxon>Bacteria</taxon>
        <taxon>Candidatus Campbelliibacteriota</taxon>
    </lineage>
</organism>
<dbReference type="SUPFAM" id="SSF54197">
    <property type="entry name" value="HIT-like"/>
    <property type="match status" value="1"/>
</dbReference>
<gene>
    <name evidence="5" type="ORF">A3E89_01305</name>
</gene>
<sequence>MTKDFYCDFVLNDKIKIEKIKETENVLAFYHTKPNWTLHIVIIPKKHITKLVDLENTDLIKEIFEVATDIIKEKGLFGSNYKIITNGGSFQESQHLHFHLVSGEPKQFFNE</sequence>
<evidence type="ECO:0000259" key="4">
    <source>
        <dbReference type="PROSITE" id="PS51084"/>
    </source>
</evidence>
<dbReference type="PANTHER" id="PTHR23089">
    <property type="entry name" value="HISTIDINE TRIAD HIT PROTEIN"/>
    <property type="match status" value="1"/>
</dbReference>
<dbReference type="Gene3D" id="3.30.428.10">
    <property type="entry name" value="HIT-like"/>
    <property type="match status" value="1"/>
</dbReference>
<dbReference type="InterPro" id="IPR001310">
    <property type="entry name" value="Histidine_triad_HIT"/>
</dbReference>
<accession>A0A1F5EQJ4</accession>
<dbReference type="InterPro" id="IPR011146">
    <property type="entry name" value="HIT-like"/>
</dbReference>
<evidence type="ECO:0000313" key="6">
    <source>
        <dbReference type="Proteomes" id="UP000185891"/>
    </source>
</evidence>
<name>A0A1F5EQJ4_9BACT</name>
<dbReference type="GO" id="GO:0003824">
    <property type="term" value="F:catalytic activity"/>
    <property type="evidence" value="ECO:0007669"/>
    <property type="project" value="InterPro"/>
</dbReference>
<feature type="domain" description="HIT" evidence="4">
    <location>
        <begin position="5"/>
        <end position="111"/>
    </location>
</feature>
<protein>
    <recommendedName>
        <fullName evidence="4">HIT domain-containing protein</fullName>
    </recommendedName>
</protein>
<dbReference type="Pfam" id="PF01230">
    <property type="entry name" value="HIT"/>
    <property type="match status" value="1"/>
</dbReference>
<dbReference type="InterPro" id="IPR036265">
    <property type="entry name" value="HIT-like_sf"/>
</dbReference>
<comment type="caution">
    <text evidence="5">The sequence shown here is derived from an EMBL/GenBank/DDBJ whole genome shotgun (WGS) entry which is preliminary data.</text>
</comment>
<dbReference type="PROSITE" id="PS51084">
    <property type="entry name" value="HIT_2"/>
    <property type="match status" value="1"/>
</dbReference>
<evidence type="ECO:0000256" key="2">
    <source>
        <dbReference type="PIRSR" id="PIRSR601310-3"/>
    </source>
</evidence>
<feature type="short sequence motif" description="Histidine triad motif" evidence="2 3">
    <location>
        <begin position="95"/>
        <end position="99"/>
    </location>
</feature>
<dbReference type="Proteomes" id="UP000185891">
    <property type="component" value="Unassembled WGS sequence"/>
</dbReference>
<evidence type="ECO:0000256" key="1">
    <source>
        <dbReference type="PIRSR" id="PIRSR601310-1"/>
    </source>
</evidence>
<evidence type="ECO:0000313" key="5">
    <source>
        <dbReference type="EMBL" id="OGD69673.1"/>
    </source>
</evidence>